<evidence type="ECO:0000313" key="6">
    <source>
        <dbReference type="Proteomes" id="UP000282613"/>
    </source>
</evidence>
<dbReference type="PRINTS" id="PR00301">
    <property type="entry name" value="HEATSHOCK70"/>
</dbReference>
<dbReference type="Gene3D" id="3.30.30.30">
    <property type="match status" value="1"/>
</dbReference>
<dbReference type="Proteomes" id="UP000282613">
    <property type="component" value="Unassembled WGS sequence"/>
</dbReference>
<name>A0A0R3WBC7_TAEAS</name>
<dbReference type="SUPFAM" id="SSF100934">
    <property type="entry name" value="Heat shock protein 70kD (HSP70), C-terminal subdomain"/>
    <property type="match status" value="1"/>
</dbReference>
<dbReference type="OrthoDB" id="6358820at2759"/>
<reference evidence="7" key="1">
    <citation type="submission" date="2017-02" db="UniProtKB">
        <authorList>
            <consortium name="WormBaseParasite"/>
        </authorList>
    </citation>
    <scope>IDENTIFICATION</scope>
</reference>
<dbReference type="WBParaSite" id="TASK_0000793501-mRNA-1">
    <property type="protein sequence ID" value="TASK_0000793501-mRNA-1"/>
    <property type="gene ID" value="TASK_0000793501"/>
</dbReference>
<keyword evidence="2 4" id="KW-0547">Nucleotide-binding</keyword>
<dbReference type="GO" id="GO:0140662">
    <property type="term" value="F:ATP-dependent protein folding chaperone"/>
    <property type="evidence" value="ECO:0007669"/>
    <property type="project" value="InterPro"/>
</dbReference>
<evidence type="ECO:0000256" key="4">
    <source>
        <dbReference type="RuleBase" id="RU003322"/>
    </source>
</evidence>
<comment type="similarity">
    <text evidence="1 4">Belongs to the heat shock protein 70 family.</text>
</comment>
<accession>A0A0R3WBC7</accession>
<dbReference type="PROSITE" id="PS00297">
    <property type="entry name" value="HSP70_1"/>
    <property type="match status" value="1"/>
</dbReference>
<dbReference type="SUPFAM" id="SSF53067">
    <property type="entry name" value="Actin-like ATPase domain"/>
    <property type="match status" value="2"/>
</dbReference>
<dbReference type="GO" id="GO:0005524">
    <property type="term" value="F:ATP binding"/>
    <property type="evidence" value="ECO:0007669"/>
    <property type="project" value="UniProtKB-KW"/>
</dbReference>
<sequence length="567" mass="63447">MSAGPAIGIDLGTTFSCVGVFQGGRVEIIANGLGDRKTPSVVAFTDEEYLTGVVAENEAEMNPTNTVYDVKRLIGRRFTDEAVQSDMMRWPFKVINSKGKPKVEVRCCGKTKRFTAEEISSMVLLEMKETAEAYMGKKITDAVITVPAYFNSNQRQATINAGGIAGLNVMRIVSEPMAAALAYGLGKRVDRRRNVLVFDLGGGSLDVRLRKACEKAKRRLSLLECANVDVESLYEGVDFSVSISRCQFEELCLDLLEKMLVIVIQTLSDAKMEKADVDEVLLVGGSTRILRVQHLLRDFFSGSKFDRSINLDEAAACGAALLASSMIGKQSLVMQEVAPLPVKLLKRSGAIATLIERNMKIPSETTLRFATTIDNQQKMSFWIYECEHLVTNANNLVGEFILLDIPPSRRWIHRIEVTFAIDGNGILDVSAVDVLSGLQMNVNARDTGRLSEGQMEQMMNEAEELKLENEKRRSRMVARNELESYIFTMQSMLDDDRIRRKMSKEQRNYTLEICEAVLKWMDLDQEATEKDYGLMRKTVECACSPIMAVKQHSSQAQRSRMTNRQSE</sequence>
<dbReference type="FunFam" id="3.30.420.40:FF:000026">
    <property type="entry name" value="Heat shock protein 70"/>
    <property type="match status" value="1"/>
</dbReference>
<dbReference type="PANTHER" id="PTHR19375">
    <property type="entry name" value="HEAT SHOCK PROTEIN 70KDA"/>
    <property type="match status" value="1"/>
</dbReference>
<dbReference type="InterPro" id="IPR013126">
    <property type="entry name" value="Hsp_70_fam"/>
</dbReference>
<evidence type="ECO:0000256" key="3">
    <source>
        <dbReference type="ARBA" id="ARBA00022840"/>
    </source>
</evidence>
<dbReference type="FunFam" id="3.30.30.30:FF:000001">
    <property type="entry name" value="heat shock 70 kDa protein-like"/>
    <property type="match status" value="1"/>
</dbReference>
<dbReference type="InterPro" id="IPR029048">
    <property type="entry name" value="HSP70_C_sf"/>
</dbReference>
<evidence type="ECO:0000313" key="7">
    <source>
        <dbReference type="WBParaSite" id="TASK_0000793501-mRNA-1"/>
    </source>
</evidence>
<keyword evidence="3 4" id="KW-0067">ATP-binding</keyword>
<proteinExistence type="inferred from homology"/>
<gene>
    <name evidence="5" type="ORF">TASK_LOCUS7936</name>
</gene>
<dbReference type="AlphaFoldDB" id="A0A0R3WBC7"/>
<protein>
    <submittedName>
        <fullName evidence="7">Heat shock protein 70 family</fullName>
    </submittedName>
</protein>
<dbReference type="InterPro" id="IPR043129">
    <property type="entry name" value="ATPase_NBD"/>
</dbReference>
<organism evidence="7">
    <name type="scientific">Taenia asiatica</name>
    <name type="common">Asian tapeworm</name>
    <dbReference type="NCBI Taxonomy" id="60517"/>
    <lineage>
        <taxon>Eukaryota</taxon>
        <taxon>Metazoa</taxon>
        <taxon>Spiralia</taxon>
        <taxon>Lophotrochozoa</taxon>
        <taxon>Platyhelminthes</taxon>
        <taxon>Cestoda</taxon>
        <taxon>Eucestoda</taxon>
        <taxon>Cyclophyllidea</taxon>
        <taxon>Taeniidae</taxon>
        <taxon>Taenia</taxon>
    </lineage>
</organism>
<dbReference type="Pfam" id="PF00012">
    <property type="entry name" value="HSP70"/>
    <property type="match status" value="2"/>
</dbReference>
<keyword evidence="6" id="KW-1185">Reference proteome</keyword>
<evidence type="ECO:0000256" key="1">
    <source>
        <dbReference type="ARBA" id="ARBA00007381"/>
    </source>
</evidence>
<reference evidence="5 6" key="2">
    <citation type="submission" date="2018-11" db="EMBL/GenBank/DDBJ databases">
        <authorList>
            <consortium name="Pathogen Informatics"/>
        </authorList>
    </citation>
    <scope>NUCLEOTIDE SEQUENCE [LARGE SCALE GENOMIC DNA]</scope>
</reference>
<dbReference type="Gene3D" id="2.60.34.10">
    <property type="entry name" value="Substrate Binding Domain Of DNAk, Chain A, domain 1"/>
    <property type="match status" value="1"/>
</dbReference>
<evidence type="ECO:0000256" key="2">
    <source>
        <dbReference type="ARBA" id="ARBA00022741"/>
    </source>
</evidence>
<dbReference type="InterPro" id="IPR029047">
    <property type="entry name" value="HSP70_peptide-bd_sf"/>
</dbReference>
<dbReference type="Gene3D" id="3.90.640.10">
    <property type="entry name" value="Actin, Chain A, domain 4"/>
    <property type="match status" value="1"/>
</dbReference>
<dbReference type="EMBL" id="UYRS01018702">
    <property type="protein sequence ID" value="VDK39276.1"/>
    <property type="molecule type" value="Genomic_DNA"/>
</dbReference>
<evidence type="ECO:0000313" key="5">
    <source>
        <dbReference type="EMBL" id="VDK39276.1"/>
    </source>
</evidence>
<dbReference type="SUPFAM" id="SSF100920">
    <property type="entry name" value="Heat shock protein 70kD (HSP70), peptide-binding domain"/>
    <property type="match status" value="1"/>
</dbReference>
<dbReference type="InterPro" id="IPR018181">
    <property type="entry name" value="Heat_shock_70_CS"/>
</dbReference>
<dbReference type="Gene3D" id="1.20.1270.10">
    <property type="match status" value="1"/>
</dbReference>
<dbReference type="STRING" id="60517.A0A0R3WBC7"/>
<dbReference type="Gene3D" id="3.30.420.40">
    <property type="match status" value="4"/>
</dbReference>